<accession>A0A0Q9WKU1</accession>
<keyword evidence="2" id="KW-1185">Reference proteome</keyword>
<proteinExistence type="predicted"/>
<evidence type="ECO:0000313" key="2">
    <source>
        <dbReference type="Proteomes" id="UP000008792"/>
    </source>
</evidence>
<gene>
    <name evidence="1" type="primary">Dvir\GJ25910</name>
    <name evidence="1" type="ORF">Dvir_GJ25910</name>
</gene>
<sequence length="177" mass="19556">TLSPTILPQAEPRIPPPCPKSVTVQQPPRLICKKDVVFCEKTIPEPMVVNRCRNITVPKVVETTRVIQVPKLIWVSQMVREPRVIYYPSTVPDPYVMCHPKKVCEPREVCQTLLCQPKPQIIDVPAPTEYCCYENGPVGYTASHSCSPLGGNGCCSMSAFGTQQYPMSELPCGPCGP</sequence>
<dbReference type="STRING" id="7244.A0A0Q9WKU1"/>
<organism evidence="1 2">
    <name type="scientific">Drosophila virilis</name>
    <name type="common">Fruit fly</name>
    <dbReference type="NCBI Taxonomy" id="7244"/>
    <lineage>
        <taxon>Eukaryota</taxon>
        <taxon>Metazoa</taxon>
        <taxon>Ecdysozoa</taxon>
        <taxon>Arthropoda</taxon>
        <taxon>Hexapoda</taxon>
        <taxon>Insecta</taxon>
        <taxon>Pterygota</taxon>
        <taxon>Neoptera</taxon>
        <taxon>Endopterygota</taxon>
        <taxon>Diptera</taxon>
        <taxon>Brachycera</taxon>
        <taxon>Muscomorpha</taxon>
        <taxon>Ephydroidea</taxon>
        <taxon>Drosophilidae</taxon>
        <taxon>Drosophila</taxon>
    </lineage>
</organism>
<dbReference type="AlphaFoldDB" id="A0A0Q9WKU1"/>
<reference evidence="1 2" key="1">
    <citation type="journal article" date="2007" name="Nature">
        <title>Evolution of genes and genomes on the Drosophila phylogeny.</title>
        <authorList>
            <consortium name="Drosophila 12 Genomes Consortium"/>
            <person name="Clark A.G."/>
            <person name="Eisen M.B."/>
            <person name="Smith D.R."/>
            <person name="Bergman C.M."/>
            <person name="Oliver B."/>
            <person name="Markow T.A."/>
            <person name="Kaufman T.C."/>
            <person name="Kellis M."/>
            <person name="Gelbart W."/>
            <person name="Iyer V.N."/>
            <person name="Pollard D.A."/>
            <person name="Sackton T.B."/>
            <person name="Larracuente A.M."/>
            <person name="Singh N.D."/>
            <person name="Abad J.P."/>
            <person name="Abt D.N."/>
            <person name="Adryan B."/>
            <person name="Aguade M."/>
            <person name="Akashi H."/>
            <person name="Anderson W.W."/>
            <person name="Aquadro C.F."/>
            <person name="Ardell D.H."/>
            <person name="Arguello R."/>
            <person name="Artieri C.G."/>
            <person name="Barbash D.A."/>
            <person name="Barker D."/>
            <person name="Barsanti P."/>
            <person name="Batterham P."/>
            <person name="Batzoglou S."/>
            <person name="Begun D."/>
            <person name="Bhutkar A."/>
            <person name="Blanco E."/>
            <person name="Bosak S.A."/>
            <person name="Bradley R.K."/>
            <person name="Brand A.D."/>
            <person name="Brent M.R."/>
            <person name="Brooks A.N."/>
            <person name="Brown R.H."/>
            <person name="Butlin R.K."/>
            <person name="Caggese C."/>
            <person name="Calvi B.R."/>
            <person name="Bernardo de Carvalho A."/>
            <person name="Caspi A."/>
            <person name="Castrezana S."/>
            <person name="Celniker S.E."/>
            <person name="Chang J.L."/>
            <person name="Chapple C."/>
            <person name="Chatterji S."/>
            <person name="Chinwalla A."/>
            <person name="Civetta A."/>
            <person name="Clifton S.W."/>
            <person name="Comeron J.M."/>
            <person name="Costello J.C."/>
            <person name="Coyne J.A."/>
            <person name="Daub J."/>
            <person name="David R.G."/>
            <person name="Delcher A.L."/>
            <person name="Delehaunty K."/>
            <person name="Do C.B."/>
            <person name="Ebling H."/>
            <person name="Edwards K."/>
            <person name="Eickbush T."/>
            <person name="Evans J.D."/>
            <person name="Filipski A."/>
            <person name="Findeiss S."/>
            <person name="Freyhult E."/>
            <person name="Fulton L."/>
            <person name="Fulton R."/>
            <person name="Garcia A.C."/>
            <person name="Gardiner A."/>
            <person name="Garfield D.A."/>
            <person name="Garvin B.E."/>
            <person name="Gibson G."/>
            <person name="Gilbert D."/>
            <person name="Gnerre S."/>
            <person name="Godfrey J."/>
            <person name="Good R."/>
            <person name="Gotea V."/>
            <person name="Gravely B."/>
            <person name="Greenberg A.J."/>
            <person name="Griffiths-Jones S."/>
            <person name="Gross S."/>
            <person name="Guigo R."/>
            <person name="Gustafson E.A."/>
            <person name="Haerty W."/>
            <person name="Hahn M.W."/>
            <person name="Halligan D.L."/>
            <person name="Halpern A.L."/>
            <person name="Halter G.M."/>
            <person name="Han M.V."/>
            <person name="Heger A."/>
            <person name="Hillier L."/>
            <person name="Hinrichs A.S."/>
            <person name="Holmes I."/>
            <person name="Hoskins R.A."/>
            <person name="Hubisz M.J."/>
            <person name="Hultmark D."/>
            <person name="Huntley M.A."/>
            <person name="Jaffe D.B."/>
            <person name="Jagadeeshan S."/>
            <person name="Jeck W.R."/>
            <person name="Johnson J."/>
            <person name="Jones C.D."/>
            <person name="Jordan W.C."/>
            <person name="Karpen G.H."/>
            <person name="Kataoka E."/>
            <person name="Keightley P.D."/>
            <person name="Kheradpour P."/>
            <person name="Kirkness E.F."/>
            <person name="Koerich L.B."/>
            <person name="Kristiansen K."/>
            <person name="Kudrna D."/>
            <person name="Kulathinal R.J."/>
            <person name="Kumar S."/>
            <person name="Kwok R."/>
            <person name="Lander E."/>
            <person name="Langley C.H."/>
            <person name="Lapoint R."/>
            <person name="Lazzaro B.P."/>
            <person name="Lee S.J."/>
            <person name="Levesque L."/>
            <person name="Li R."/>
            <person name="Lin C.F."/>
            <person name="Lin M.F."/>
            <person name="Lindblad-Toh K."/>
            <person name="Llopart A."/>
            <person name="Long M."/>
            <person name="Low L."/>
            <person name="Lozovsky E."/>
            <person name="Lu J."/>
            <person name="Luo M."/>
            <person name="Machado C.A."/>
            <person name="Makalowski W."/>
            <person name="Marzo M."/>
            <person name="Matsuda M."/>
            <person name="Matzkin L."/>
            <person name="McAllister B."/>
            <person name="McBride C.S."/>
            <person name="McKernan B."/>
            <person name="McKernan K."/>
            <person name="Mendez-Lago M."/>
            <person name="Minx P."/>
            <person name="Mollenhauer M.U."/>
            <person name="Montooth K."/>
            <person name="Mount S.M."/>
            <person name="Mu X."/>
            <person name="Myers E."/>
            <person name="Negre B."/>
            <person name="Newfeld S."/>
            <person name="Nielsen R."/>
            <person name="Noor M.A."/>
            <person name="O'Grady P."/>
            <person name="Pachter L."/>
            <person name="Papaceit M."/>
            <person name="Parisi M.J."/>
            <person name="Parisi M."/>
            <person name="Parts L."/>
            <person name="Pedersen J.S."/>
            <person name="Pesole G."/>
            <person name="Phillippy A.M."/>
            <person name="Ponting C.P."/>
            <person name="Pop M."/>
            <person name="Porcelli D."/>
            <person name="Powell J.R."/>
            <person name="Prohaska S."/>
            <person name="Pruitt K."/>
            <person name="Puig M."/>
            <person name="Quesneville H."/>
            <person name="Ram K.R."/>
            <person name="Rand D."/>
            <person name="Rasmussen M.D."/>
            <person name="Reed L.K."/>
            <person name="Reenan R."/>
            <person name="Reily A."/>
            <person name="Remington K.A."/>
            <person name="Rieger T.T."/>
            <person name="Ritchie M.G."/>
            <person name="Robin C."/>
            <person name="Rogers Y.H."/>
            <person name="Rohde C."/>
            <person name="Rozas J."/>
            <person name="Rubenfield M.J."/>
            <person name="Ruiz A."/>
            <person name="Russo S."/>
            <person name="Salzberg S.L."/>
            <person name="Sanchez-Gracia A."/>
            <person name="Saranga D.J."/>
            <person name="Sato H."/>
            <person name="Schaeffer S.W."/>
            <person name="Schatz M.C."/>
            <person name="Schlenke T."/>
            <person name="Schwartz R."/>
            <person name="Segarra C."/>
            <person name="Singh R.S."/>
            <person name="Sirot L."/>
            <person name="Sirota M."/>
            <person name="Sisneros N.B."/>
            <person name="Smith C.D."/>
            <person name="Smith T.F."/>
            <person name="Spieth J."/>
            <person name="Stage D.E."/>
            <person name="Stark A."/>
            <person name="Stephan W."/>
            <person name="Strausberg R.L."/>
            <person name="Strempel S."/>
            <person name="Sturgill D."/>
            <person name="Sutton G."/>
            <person name="Sutton G.G."/>
            <person name="Tao W."/>
            <person name="Teichmann S."/>
            <person name="Tobari Y.N."/>
            <person name="Tomimura Y."/>
            <person name="Tsolas J.M."/>
            <person name="Valente V.L."/>
            <person name="Venter E."/>
            <person name="Venter J.C."/>
            <person name="Vicario S."/>
            <person name="Vieira F.G."/>
            <person name="Vilella A.J."/>
            <person name="Villasante A."/>
            <person name="Walenz B."/>
            <person name="Wang J."/>
            <person name="Wasserman M."/>
            <person name="Watts T."/>
            <person name="Wilson D."/>
            <person name="Wilson R.K."/>
            <person name="Wing R.A."/>
            <person name="Wolfner M.F."/>
            <person name="Wong A."/>
            <person name="Wong G.K."/>
            <person name="Wu C.I."/>
            <person name="Wu G."/>
            <person name="Yamamoto D."/>
            <person name="Yang H.P."/>
            <person name="Yang S.P."/>
            <person name="Yorke J.A."/>
            <person name="Yoshida K."/>
            <person name="Zdobnov E."/>
            <person name="Zhang P."/>
            <person name="Zhang Y."/>
            <person name="Zimin A.V."/>
            <person name="Baldwin J."/>
            <person name="Abdouelleil A."/>
            <person name="Abdulkadir J."/>
            <person name="Abebe A."/>
            <person name="Abera B."/>
            <person name="Abreu J."/>
            <person name="Acer S.C."/>
            <person name="Aftuck L."/>
            <person name="Alexander A."/>
            <person name="An P."/>
            <person name="Anderson E."/>
            <person name="Anderson S."/>
            <person name="Arachi H."/>
            <person name="Azer M."/>
            <person name="Bachantsang P."/>
            <person name="Barry A."/>
            <person name="Bayul T."/>
            <person name="Berlin A."/>
            <person name="Bessette D."/>
            <person name="Bloom T."/>
            <person name="Blye J."/>
            <person name="Boguslavskiy L."/>
            <person name="Bonnet C."/>
            <person name="Boukhgalter B."/>
            <person name="Bourzgui I."/>
            <person name="Brown A."/>
            <person name="Cahill P."/>
            <person name="Channer S."/>
            <person name="Cheshatsang Y."/>
            <person name="Chuda L."/>
            <person name="Citroen M."/>
            <person name="Collymore A."/>
            <person name="Cooke P."/>
            <person name="Costello M."/>
            <person name="D'Aco K."/>
            <person name="Daza R."/>
            <person name="De Haan G."/>
            <person name="DeGray S."/>
            <person name="DeMaso C."/>
            <person name="Dhargay N."/>
            <person name="Dooley K."/>
            <person name="Dooley E."/>
            <person name="Doricent M."/>
            <person name="Dorje P."/>
            <person name="Dorjee K."/>
            <person name="Dupes A."/>
            <person name="Elong R."/>
            <person name="Falk J."/>
            <person name="Farina A."/>
            <person name="Faro S."/>
            <person name="Ferguson D."/>
            <person name="Fisher S."/>
            <person name="Foley C.D."/>
            <person name="Franke A."/>
            <person name="Friedrich D."/>
            <person name="Gadbois L."/>
            <person name="Gearin G."/>
            <person name="Gearin C.R."/>
            <person name="Giannoukos G."/>
            <person name="Goode T."/>
            <person name="Graham J."/>
            <person name="Grandbois E."/>
            <person name="Grewal S."/>
            <person name="Gyaltsen K."/>
            <person name="Hafez N."/>
            <person name="Hagos B."/>
            <person name="Hall J."/>
            <person name="Henson C."/>
            <person name="Hollinger A."/>
            <person name="Honan T."/>
            <person name="Huard M.D."/>
            <person name="Hughes L."/>
            <person name="Hurhula B."/>
            <person name="Husby M.E."/>
            <person name="Kamat A."/>
            <person name="Kanga B."/>
            <person name="Kashin S."/>
            <person name="Khazanovich D."/>
            <person name="Kisner P."/>
            <person name="Lance K."/>
            <person name="Lara M."/>
            <person name="Lee W."/>
            <person name="Lennon N."/>
            <person name="Letendre F."/>
            <person name="LeVine R."/>
            <person name="Lipovsky A."/>
            <person name="Liu X."/>
            <person name="Liu J."/>
            <person name="Liu S."/>
            <person name="Lokyitsang T."/>
            <person name="Lokyitsang Y."/>
            <person name="Lubonja R."/>
            <person name="Lui A."/>
            <person name="MacDonald P."/>
            <person name="Magnisalis V."/>
            <person name="Maru K."/>
            <person name="Matthews C."/>
            <person name="McCusker W."/>
            <person name="McDonough S."/>
            <person name="Mehta T."/>
            <person name="Meldrim J."/>
            <person name="Meneus L."/>
            <person name="Mihai O."/>
            <person name="Mihalev A."/>
            <person name="Mihova T."/>
            <person name="Mittelman R."/>
            <person name="Mlenga V."/>
            <person name="Montmayeur A."/>
            <person name="Mulrain L."/>
            <person name="Navidi A."/>
            <person name="Naylor J."/>
            <person name="Negash T."/>
            <person name="Nguyen T."/>
            <person name="Nguyen N."/>
            <person name="Nicol R."/>
            <person name="Norbu C."/>
            <person name="Norbu N."/>
            <person name="Novod N."/>
            <person name="O'Neill B."/>
            <person name="Osman S."/>
            <person name="Markiewicz E."/>
            <person name="Oyono O.L."/>
            <person name="Patti C."/>
            <person name="Phunkhang P."/>
            <person name="Pierre F."/>
            <person name="Priest M."/>
            <person name="Raghuraman S."/>
            <person name="Rege F."/>
            <person name="Reyes R."/>
            <person name="Rise C."/>
            <person name="Rogov P."/>
            <person name="Ross K."/>
            <person name="Ryan E."/>
            <person name="Settipalli S."/>
            <person name="Shea T."/>
            <person name="Sherpa N."/>
            <person name="Shi L."/>
            <person name="Shih D."/>
            <person name="Sparrow T."/>
            <person name="Spaulding J."/>
            <person name="Stalker J."/>
            <person name="Stange-Thomann N."/>
            <person name="Stavropoulos S."/>
            <person name="Stone C."/>
            <person name="Strader C."/>
            <person name="Tesfaye S."/>
            <person name="Thomson T."/>
            <person name="Thoulutsang Y."/>
            <person name="Thoulutsang D."/>
            <person name="Topham K."/>
            <person name="Topping I."/>
            <person name="Tsamla T."/>
            <person name="Vassiliev H."/>
            <person name="Vo A."/>
            <person name="Wangchuk T."/>
            <person name="Wangdi T."/>
            <person name="Weiand M."/>
            <person name="Wilkinson J."/>
            <person name="Wilson A."/>
            <person name="Yadav S."/>
            <person name="Young G."/>
            <person name="Yu Q."/>
            <person name="Zembek L."/>
            <person name="Zhong D."/>
            <person name="Zimmer A."/>
            <person name="Zwirko Z."/>
            <person name="Jaffe D.B."/>
            <person name="Alvarez P."/>
            <person name="Brockman W."/>
            <person name="Butler J."/>
            <person name="Chin C."/>
            <person name="Gnerre S."/>
            <person name="Grabherr M."/>
            <person name="Kleber M."/>
            <person name="Mauceli E."/>
            <person name="MacCallum I."/>
        </authorList>
    </citation>
    <scope>NUCLEOTIDE SEQUENCE [LARGE SCALE GENOMIC DNA]</scope>
    <source>
        <strain evidence="2">Tucson 15010-1051.87</strain>
    </source>
</reference>
<dbReference type="OrthoDB" id="8011128at2759"/>
<dbReference type="EMBL" id="CH940649">
    <property type="protein sequence ID" value="KRF81775.1"/>
    <property type="molecule type" value="Genomic_DNA"/>
</dbReference>
<feature type="non-terminal residue" evidence="1">
    <location>
        <position position="1"/>
    </location>
</feature>
<dbReference type="InParanoid" id="A0A0Q9WKU1"/>
<dbReference type="Proteomes" id="UP000008792">
    <property type="component" value="Unassembled WGS sequence"/>
</dbReference>
<protein>
    <submittedName>
        <fullName evidence="1">Uncharacterized protein</fullName>
    </submittedName>
</protein>
<name>A0A0Q9WKU1_DROVI</name>
<evidence type="ECO:0000313" key="1">
    <source>
        <dbReference type="EMBL" id="KRF81775.1"/>
    </source>
</evidence>